<dbReference type="NCBIfam" id="TIGR00756">
    <property type="entry name" value="PPR"/>
    <property type="match status" value="2"/>
</dbReference>
<dbReference type="SUPFAM" id="SSF48452">
    <property type="entry name" value="TPR-like"/>
    <property type="match status" value="1"/>
</dbReference>
<protein>
    <recommendedName>
        <fullName evidence="5">Pentatricopeptide repeat-containing protein</fullName>
    </recommendedName>
</protein>
<dbReference type="PANTHER" id="PTHR47926:SF541">
    <property type="entry name" value="DYW DOMAIN-CONTAINING PROTEIN"/>
    <property type="match status" value="1"/>
</dbReference>
<dbReference type="Proteomes" id="UP000594261">
    <property type="component" value="Chromosome 4"/>
</dbReference>
<proteinExistence type="predicted"/>
<keyword evidence="1" id="KW-0677">Repeat</keyword>
<dbReference type="InterPro" id="IPR002885">
    <property type="entry name" value="PPR_rpt"/>
</dbReference>
<dbReference type="EnsemblPlants" id="QL04p085876:mrna">
    <property type="protein sequence ID" value="QL04p085876:mrna"/>
    <property type="gene ID" value="QL04p085876"/>
</dbReference>
<dbReference type="Gramene" id="QL04p085876:mrna">
    <property type="protein sequence ID" value="QL04p085876:mrna"/>
    <property type="gene ID" value="QL04p085876"/>
</dbReference>
<dbReference type="Gene3D" id="1.25.40.10">
    <property type="entry name" value="Tetratricopeptide repeat domain"/>
    <property type="match status" value="3"/>
</dbReference>
<dbReference type="GO" id="GO:0009451">
    <property type="term" value="P:RNA modification"/>
    <property type="evidence" value="ECO:0007669"/>
    <property type="project" value="InterPro"/>
</dbReference>
<accession>A0A7N2LKL9</accession>
<evidence type="ECO:0000256" key="2">
    <source>
        <dbReference type="PROSITE-ProRule" id="PRU00708"/>
    </source>
</evidence>
<reference evidence="3 4" key="1">
    <citation type="journal article" date="2016" name="G3 (Bethesda)">
        <title>First Draft Assembly and Annotation of the Genome of a California Endemic Oak Quercus lobata Nee (Fagaceae).</title>
        <authorList>
            <person name="Sork V.L."/>
            <person name="Fitz-Gibbon S.T."/>
            <person name="Puiu D."/>
            <person name="Crepeau M."/>
            <person name="Gugger P.F."/>
            <person name="Sherman R."/>
            <person name="Stevens K."/>
            <person name="Langley C.H."/>
            <person name="Pellegrini M."/>
            <person name="Salzberg S.L."/>
        </authorList>
    </citation>
    <scope>NUCLEOTIDE SEQUENCE [LARGE SCALE GENOMIC DNA]</scope>
    <source>
        <strain evidence="3 4">cv. SW786</strain>
    </source>
</reference>
<dbReference type="EMBL" id="LRBV02000004">
    <property type="status" value="NOT_ANNOTATED_CDS"/>
    <property type="molecule type" value="Genomic_DNA"/>
</dbReference>
<evidence type="ECO:0000313" key="4">
    <source>
        <dbReference type="Proteomes" id="UP000594261"/>
    </source>
</evidence>
<dbReference type="PROSITE" id="PS51375">
    <property type="entry name" value="PPR"/>
    <property type="match status" value="2"/>
</dbReference>
<name>A0A7N2LKL9_QUELO</name>
<feature type="repeat" description="PPR" evidence="2">
    <location>
        <begin position="134"/>
        <end position="164"/>
    </location>
</feature>
<evidence type="ECO:0008006" key="5">
    <source>
        <dbReference type="Google" id="ProtNLM"/>
    </source>
</evidence>
<evidence type="ECO:0000256" key="1">
    <source>
        <dbReference type="ARBA" id="ARBA00022737"/>
    </source>
</evidence>
<sequence>MGAAKILFDEMTEKDELTWTTIITGYVRKGDLDADRAILDGMTENMGVAWNPMILGYVHHGFIHEFTHTSVISACTNAGLFKHGKQAHAFILKTEENPKPEFLLSLNNALVTLYWKCGKVDEARKIFDNMLIKNLVSWNEILSAYVNLGHIVEAKSFLKEMPERNLLAWTMMISGLAQNGFGEEGLKLFNQMRIEGFEPYDSAFVGEITSCAVLGALEHGRQLHAQLVQLGHDTSLSAGNAIITLYVRCGIVEATNSGKFSEAIDVIESIPFEQGLPIWKALLAGCWMYGNMDLGIQAAERLFELMPQHDRNYVLLSNIYATAGRLIDAAKVWKLMGDWGIKKEPGFCLVTHSEKLVVVFGLMKIPLGATIRVFKNLRICGNYW</sequence>
<dbReference type="FunFam" id="1.25.40.10:FF:000158">
    <property type="entry name" value="pentatricopeptide repeat-containing protein At2g33680"/>
    <property type="match status" value="1"/>
</dbReference>
<dbReference type="PANTHER" id="PTHR47926">
    <property type="entry name" value="PENTATRICOPEPTIDE REPEAT-CONTAINING PROTEIN"/>
    <property type="match status" value="1"/>
</dbReference>
<feature type="repeat" description="PPR" evidence="2">
    <location>
        <begin position="165"/>
        <end position="199"/>
    </location>
</feature>
<keyword evidence="4" id="KW-1185">Reference proteome</keyword>
<dbReference type="Pfam" id="PF20431">
    <property type="entry name" value="E_motif"/>
    <property type="match status" value="1"/>
</dbReference>
<dbReference type="GO" id="GO:0099402">
    <property type="term" value="P:plant organ development"/>
    <property type="evidence" value="ECO:0007669"/>
    <property type="project" value="UniProtKB-ARBA"/>
</dbReference>
<dbReference type="InterPro" id="IPR046848">
    <property type="entry name" value="E_motif"/>
</dbReference>
<dbReference type="AlphaFoldDB" id="A0A7N2LKL9"/>
<dbReference type="GO" id="GO:0008270">
    <property type="term" value="F:zinc ion binding"/>
    <property type="evidence" value="ECO:0007669"/>
    <property type="project" value="InterPro"/>
</dbReference>
<reference evidence="3" key="2">
    <citation type="submission" date="2021-01" db="UniProtKB">
        <authorList>
            <consortium name="EnsemblPlants"/>
        </authorList>
    </citation>
    <scope>IDENTIFICATION</scope>
</reference>
<organism evidence="3 4">
    <name type="scientific">Quercus lobata</name>
    <name type="common">Valley oak</name>
    <dbReference type="NCBI Taxonomy" id="97700"/>
    <lineage>
        <taxon>Eukaryota</taxon>
        <taxon>Viridiplantae</taxon>
        <taxon>Streptophyta</taxon>
        <taxon>Embryophyta</taxon>
        <taxon>Tracheophyta</taxon>
        <taxon>Spermatophyta</taxon>
        <taxon>Magnoliopsida</taxon>
        <taxon>eudicotyledons</taxon>
        <taxon>Gunneridae</taxon>
        <taxon>Pentapetalae</taxon>
        <taxon>rosids</taxon>
        <taxon>fabids</taxon>
        <taxon>Fagales</taxon>
        <taxon>Fagaceae</taxon>
        <taxon>Quercus</taxon>
    </lineage>
</organism>
<dbReference type="Pfam" id="PF01535">
    <property type="entry name" value="PPR"/>
    <property type="match status" value="4"/>
</dbReference>
<dbReference type="InterPro" id="IPR046960">
    <property type="entry name" value="PPR_At4g14850-like_plant"/>
</dbReference>
<evidence type="ECO:0000313" key="3">
    <source>
        <dbReference type="EnsemblPlants" id="QL04p085876:mrna"/>
    </source>
</evidence>
<dbReference type="InParanoid" id="A0A7N2LKL9"/>
<dbReference type="GO" id="GO:0003723">
    <property type="term" value="F:RNA binding"/>
    <property type="evidence" value="ECO:0007669"/>
    <property type="project" value="InterPro"/>
</dbReference>
<dbReference type="InterPro" id="IPR011990">
    <property type="entry name" value="TPR-like_helical_dom_sf"/>
</dbReference>